<dbReference type="EMBL" id="MHKQ01000011">
    <property type="protein sequence ID" value="OGY94166.1"/>
    <property type="molecule type" value="Genomic_DNA"/>
</dbReference>
<feature type="binding site" evidence="8">
    <location>
        <position position="111"/>
    </location>
    <ligand>
        <name>Zn(2+)</name>
        <dbReference type="ChEBI" id="CHEBI:29105"/>
        <note>catalytic</note>
    </ligand>
</feature>
<dbReference type="SUPFAM" id="SSF53927">
    <property type="entry name" value="Cytidine deaminase-like"/>
    <property type="match status" value="1"/>
</dbReference>
<dbReference type="GO" id="GO:0008270">
    <property type="term" value="F:zinc ion binding"/>
    <property type="evidence" value="ECO:0007669"/>
    <property type="project" value="InterPro"/>
</dbReference>
<dbReference type="InterPro" id="IPR035105">
    <property type="entry name" value="Deoxycytidylate_deaminase_dom"/>
</dbReference>
<dbReference type="AlphaFoldDB" id="A0A1G2BYX4"/>
<organism evidence="10 11">
    <name type="scientific">Candidatus Komeilibacteria bacterium RIFOXYC1_FULL_37_11</name>
    <dbReference type="NCBI Taxonomy" id="1798555"/>
    <lineage>
        <taxon>Bacteria</taxon>
        <taxon>Candidatus Komeiliibacteriota</taxon>
    </lineage>
</organism>
<evidence type="ECO:0000256" key="5">
    <source>
        <dbReference type="ARBA" id="ARBA00022801"/>
    </source>
</evidence>
<feature type="active site" description="Proton donor" evidence="7">
    <location>
        <position position="88"/>
    </location>
</feature>
<dbReference type="PROSITE" id="PS00903">
    <property type="entry name" value="CYT_DCMP_DEAMINASES_1"/>
    <property type="match status" value="1"/>
</dbReference>
<evidence type="ECO:0000256" key="6">
    <source>
        <dbReference type="ARBA" id="ARBA00022833"/>
    </source>
</evidence>
<evidence type="ECO:0000256" key="2">
    <source>
        <dbReference type="ARBA" id="ARBA00006576"/>
    </source>
</evidence>
<keyword evidence="4" id="KW-0545">Nucleotide biosynthesis</keyword>
<dbReference type="PANTHER" id="PTHR11086">
    <property type="entry name" value="DEOXYCYTIDYLATE DEAMINASE-RELATED"/>
    <property type="match status" value="1"/>
</dbReference>
<accession>A0A1G2BYX4</accession>
<dbReference type="GO" id="GO:0004132">
    <property type="term" value="F:dCMP deaminase activity"/>
    <property type="evidence" value="ECO:0007669"/>
    <property type="project" value="InterPro"/>
</dbReference>
<dbReference type="FunFam" id="3.40.140.10:FF:000021">
    <property type="entry name" value="Deoxycytidylate deaminase"/>
    <property type="match status" value="1"/>
</dbReference>
<gene>
    <name evidence="10" type="ORF">A2406_01660</name>
</gene>
<dbReference type="Proteomes" id="UP000177626">
    <property type="component" value="Unassembled WGS sequence"/>
</dbReference>
<dbReference type="Pfam" id="PF00383">
    <property type="entry name" value="dCMP_cyt_deam_1"/>
    <property type="match status" value="1"/>
</dbReference>
<evidence type="ECO:0000256" key="7">
    <source>
        <dbReference type="PIRSR" id="PIRSR006019-1"/>
    </source>
</evidence>
<protein>
    <recommendedName>
        <fullName evidence="9">CMP/dCMP-type deaminase domain-containing protein</fullName>
    </recommendedName>
</protein>
<dbReference type="PROSITE" id="PS51747">
    <property type="entry name" value="CYT_DCMP_DEAMINASES_2"/>
    <property type="match status" value="1"/>
</dbReference>
<evidence type="ECO:0000313" key="11">
    <source>
        <dbReference type="Proteomes" id="UP000177626"/>
    </source>
</evidence>
<evidence type="ECO:0000256" key="3">
    <source>
        <dbReference type="ARBA" id="ARBA00022723"/>
    </source>
</evidence>
<feature type="binding site" evidence="8">
    <location>
        <position position="86"/>
    </location>
    <ligand>
        <name>Zn(2+)</name>
        <dbReference type="ChEBI" id="CHEBI:29105"/>
        <note>catalytic</note>
    </ligand>
</feature>
<dbReference type="InterPro" id="IPR016473">
    <property type="entry name" value="dCMP_deaminase"/>
</dbReference>
<evidence type="ECO:0000259" key="9">
    <source>
        <dbReference type="PROSITE" id="PS51747"/>
    </source>
</evidence>
<keyword evidence="6 8" id="KW-0862">Zinc</keyword>
<feature type="binding site" evidence="8">
    <location>
        <position position="114"/>
    </location>
    <ligand>
        <name>Zn(2+)</name>
        <dbReference type="ChEBI" id="CHEBI:29105"/>
        <note>catalytic</note>
    </ligand>
</feature>
<evidence type="ECO:0000256" key="4">
    <source>
        <dbReference type="ARBA" id="ARBA00022727"/>
    </source>
</evidence>
<dbReference type="GO" id="GO:0006220">
    <property type="term" value="P:pyrimidine nucleotide metabolic process"/>
    <property type="evidence" value="ECO:0007669"/>
    <property type="project" value="InterPro"/>
</dbReference>
<comment type="caution">
    <text evidence="10">The sequence shown here is derived from an EMBL/GenBank/DDBJ whole genome shotgun (WGS) entry which is preliminary data.</text>
</comment>
<name>A0A1G2BYX4_9BACT</name>
<dbReference type="GO" id="GO:0009165">
    <property type="term" value="P:nucleotide biosynthetic process"/>
    <property type="evidence" value="ECO:0007669"/>
    <property type="project" value="UniProtKB-KW"/>
</dbReference>
<comment type="similarity">
    <text evidence="2">Belongs to the cytidine and deoxycytidylate deaminase family.</text>
</comment>
<dbReference type="InterPro" id="IPR016193">
    <property type="entry name" value="Cytidine_deaminase-like"/>
</dbReference>
<reference evidence="10 11" key="1">
    <citation type="journal article" date="2016" name="Nat. Commun.">
        <title>Thousands of microbial genomes shed light on interconnected biogeochemical processes in an aquifer system.</title>
        <authorList>
            <person name="Anantharaman K."/>
            <person name="Brown C.T."/>
            <person name="Hug L.A."/>
            <person name="Sharon I."/>
            <person name="Castelle C.J."/>
            <person name="Probst A.J."/>
            <person name="Thomas B.C."/>
            <person name="Singh A."/>
            <person name="Wilkins M.J."/>
            <person name="Karaoz U."/>
            <person name="Brodie E.L."/>
            <person name="Williams K.H."/>
            <person name="Hubbard S.S."/>
            <person name="Banfield J.F."/>
        </authorList>
    </citation>
    <scope>NUCLEOTIDE SEQUENCE [LARGE SCALE GENOMIC DNA]</scope>
</reference>
<dbReference type="InterPro" id="IPR002125">
    <property type="entry name" value="CMP_dCMP_dom"/>
</dbReference>
<keyword evidence="3 8" id="KW-0479">Metal-binding</keyword>
<feature type="domain" description="CMP/dCMP-type deaminase" evidence="9">
    <location>
        <begin position="12"/>
        <end position="154"/>
    </location>
</feature>
<keyword evidence="5" id="KW-0378">Hydrolase</keyword>
<sequence length="164" mass="18725">MDNIKARKNYLSWDETFMLMAQVIAQRSKDPSTQTGAVVVDKNNVVLGVGYNGWPRGIKEGHFSWSNNYGHNKKNILNTKYPYVVHAEVNAILNTNQSAENAKLYCLLFPCNECAKIIIQSGIKNIIYQDDRSDKDANNFIVSKKLFDLAGVKYKKHKIKKHLF</sequence>
<dbReference type="InterPro" id="IPR015517">
    <property type="entry name" value="dCMP_deaminase-rel"/>
</dbReference>
<dbReference type="PANTHER" id="PTHR11086:SF18">
    <property type="entry name" value="DEOXYCYTIDYLATE DEAMINASE"/>
    <property type="match status" value="1"/>
</dbReference>
<comment type="cofactor">
    <cofactor evidence="1 8">
        <name>Zn(2+)</name>
        <dbReference type="ChEBI" id="CHEBI:29105"/>
    </cofactor>
</comment>
<evidence type="ECO:0000256" key="1">
    <source>
        <dbReference type="ARBA" id="ARBA00001947"/>
    </source>
</evidence>
<evidence type="ECO:0000313" key="10">
    <source>
        <dbReference type="EMBL" id="OGY94166.1"/>
    </source>
</evidence>
<dbReference type="Gene3D" id="3.40.140.10">
    <property type="entry name" value="Cytidine Deaminase, domain 2"/>
    <property type="match status" value="1"/>
</dbReference>
<evidence type="ECO:0000256" key="8">
    <source>
        <dbReference type="PIRSR" id="PIRSR006019-2"/>
    </source>
</evidence>
<dbReference type="GO" id="GO:0005737">
    <property type="term" value="C:cytoplasm"/>
    <property type="evidence" value="ECO:0007669"/>
    <property type="project" value="TreeGrafter"/>
</dbReference>
<dbReference type="CDD" id="cd01286">
    <property type="entry name" value="deoxycytidylate_deaminase"/>
    <property type="match status" value="1"/>
</dbReference>
<dbReference type="PIRSF" id="PIRSF006019">
    <property type="entry name" value="dCMP_deaminase"/>
    <property type="match status" value="1"/>
</dbReference>
<dbReference type="InterPro" id="IPR016192">
    <property type="entry name" value="APOBEC/CMP_deaminase_Zn-bd"/>
</dbReference>
<proteinExistence type="inferred from homology"/>